<dbReference type="RefSeq" id="WP_246240249.1">
    <property type="nucleotide sequence ID" value="NZ_AP022610.1"/>
</dbReference>
<feature type="compositionally biased region" description="Basic and acidic residues" evidence="1">
    <location>
        <begin position="70"/>
        <end position="82"/>
    </location>
</feature>
<evidence type="ECO:0000313" key="3">
    <source>
        <dbReference type="Proteomes" id="UP000466517"/>
    </source>
</evidence>
<evidence type="ECO:0000313" key="2">
    <source>
        <dbReference type="EMBL" id="BBZ26312.1"/>
    </source>
</evidence>
<keyword evidence="3" id="KW-1185">Reference proteome</keyword>
<organism evidence="2 3">
    <name type="scientific">Mycolicibacterium madagascariense</name>
    <dbReference type="NCBI Taxonomy" id="212765"/>
    <lineage>
        <taxon>Bacteria</taxon>
        <taxon>Bacillati</taxon>
        <taxon>Actinomycetota</taxon>
        <taxon>Actinomycetes</taxon>
        <taxon>Mycobacteriales</taxon>
        <taxon>Mycobacteriaceae</taxon>
        <taxon>Mycolicibacterium</taxon>
    </lineage>
</organism>
<evidence type="ECO:0000256" key="1">
    <source>
        <dbReference type="SAM" id="MobiDB-lite"/>
    </source>
</evidence>
<name>A0A7I7XA53_9MYCO</name>
<sequence>MSLFEDAKEKAQDLVDKVTDEHAAREEKAESDITPDPHVAGARDNTGDEDGSYVGRTNPQYDAETMESGAEARSEAARESGD</sequence>
<feature type="region of interest" description="Disordered" evidence="1">
    <location>
        <begin position="1"/>
        <end position="82"/>
    </location>
</feature>
<dbReference type="Proteomes" id="UP000466517">
    <property type="component" value="Chromosome"/>
</dbReference>
<gene>
    <name evidence="2" type="ORF">MMAD_06070</name>
</gene>
<dbReference type="EMBL" id="AP022610">
    <property type="protein sequence ID" value="BBZ26312.1"/>
    <property type="molecule type" value="Genomic_DNA"/>
</dbReference>
<feature type="compositionally biased region" description="Basic and acidic residues" evidence="1">
    <location>
        <begin position="1"/>
        <end position="31"/>
    </location>
</feature>
<protein>
    <submittedName>
        <fullName evidence="2">Uncharacterized protein</fullName>
    </submittedName>
</protein>
<dbReference type="AlphaFoldDB" id="A0A7I7XA53"/>
<reference evidence="2 3" key="1">
    <citation type="journal article" date="2019" name="Emerg. Microbes Infect.">
        <title>Comprehensive subspecies identification of 175 nontuberculous mycobacteria species based on 7547 genomic profiles.</title>
        <authorList>
            <person name="Matsumoto Y."/>
            <person name="Kinjo T."/>
            <person name="Motooka D."/>
            <person name="Nabeya D."/>
            <person name="Jung N."/>
            <person name="Uechi K."/>
            <person name="Horii T."/>
            <person name="Iida T."/>
            <person name="Fujita J."/>
            <person name="Nakamura S."/>
        </authorList>
    </citation>
    <scope>NUCLEOTIDE SEQUENCE [LARGE SCALE GENOMIC DNA]</scope>
    <source>
        <strain evidence="2 3">JCM 13574</strain>
    </source>
</reference>
<dbReference type="KEGG" id="mmag:MMAD_06070"/>
<proteinExistence type="predicted"/>
<accession>A0A7I7XA53</accession>